<evidence type="ECO:0000259" key="1">
    <source>
        <dbReference type="Pfam" id="PF00646"/>
    </source>
</evidence>
<protein>
    <submittedName>
        <fullName evidence="3">Putative F-box protein SKIP23-like</fullName>
    </submittedName>
</protein>
<dbReference type="InterPro" id="IPR036047">
    <property type="entry name" value="F-box-like_dom_sf"/>
</dbReference>
<dbReference type="PANTHER" id="PTHR47123:SF6">
    <property type="entry name" value="F-BOX PROTEIN SKIP23-LIKE ISOFORM X1"/>
    <property type="match status" value="1"/>
</dbReference>
<sequence length="403" mass="46038">MDSEGHWSELPKDILSMIAKRLQTRVDVLRFRSVCTSWRSSSTLRRIPPPPLTLSPGLGSFTATETTTYLLEPLDDEGPKRRHLIKVEEDEDDQSLGKMLLVCPLSNLKVCPLPENFPMALDLLDYRISLLHKSYTLRLPFLRKMLVMSSNPQWTVLILTSDGRLIFTEFGDDVRTPIHQDFALIMADIIICKGKFYAIDSSGRAFIIDPSLRLIEIAPPPPPPQSVYEIGGNDLVESIGDLLLVRKLWKFDKRKVYYDKRGIKHDKGSNLNMVVDMKVYRLDEDEWVEVRSLGDRMLFLGEDCSFSTSAYDDDDDDFHMYKGNYIFYKDRALAYHIEKRNEVLSGLRAHDVGVFDMASGRVQPLASCPCFAELFWPPETLLAPDTSSSQCSMLLLEEELEEI</sequence>
<feature type="domain" description="F-box" evidence="1">
    <location>
        <begin position="7"/>
        <end position="43"/>
    </location>
</feature>
<dbReference type="Pfam" id="PF03478">
    <property type="entry name" value="Beta-prop_KIB1-4"/>
    <property type="match status" value="1"/>
</dbReference>
<gene>
    <name evidence="3" type="ORF">Din_043976</name>
</gene>
<dbReference type="InterPro" id="IPR051304">
    <property type="entry name" value="SCF_F-box_domain"/>
</dbReference>
<feature type="domain" description="KIB1-4 beta-propeller" evidence="2">
    <location>
        <begin position="84"/>
        <end position="356"/>
    </location>
</feature>
<reference evidence="3" key="1">
    <citation type="submission" date="2019-08" db="EMBL/GenBank/DDBJ databases">
        <title>Reference gene set and small RNA set construction with multiple tissues from Davidia involucrata Baill.</title>
        <authorList>
            <person name="Yang H."/>
            <person name="Zhou C."/>
            <person name="Li G."/>
            <person name="Wang J."/>
            <person name="Gao P."/>
            <person name="Wang M."/>
            <person name="Wang R."/>
            <person name="Zhao Y."/>
        </authorList>
    </citation>
    <scope>NUCLEOTIDE SEQUENCE</scope>
    <source>
        <tissue evidence="3">Mixed with DoveR01_LX</tissue>
    </source>
</reference>
<dbReference type="Pfam" id="PF00646">
    <property type="entry name" value="F-box"/>
    <property type="match status" value="1"/>
</dbReference>
<organism evidence="3">
    <name type="scientific">Davidia involucrata</name>
    <name type="common">Dove tree</name>
    <dbReference type="NCBI Taxonomy" id="16924"/>
    <lineage>
        <taxon>Eukaryota</taxon>
        <taxon>Viridiplantae</taxon>
        <taxon>Streptophyta</taxon>
        <taxon>Embryophyta</taxon>
        <taxon>Tracheophyta</taxon>
        <taxon>Spermatophyta</taxon>
        <taxon>Magnoliopsida</taxon>
        <taxon>eudicotyledons</taxon>
        <taxon>Gunneridae</taxon>
        <taxon>Pentapetalae</taxon>
        <taxon>asterids</taxon>
        <taxon>Cornales</taxon>
        <taxon>Nyssaceae</taxon>
        <taxon>Davidia</taxon>
    </lineage>
</organism>
<accession>A0A5B7C0Z0</accession>
<dbReference type="PANTHER" id="PTHR47123">
    <property type="entry name" value="F-BOX PROTEIN SKIP23"/>
    <property type="match status" value="1"/>
</dbReference>
<dbReference type="SUPFAM" id="SSF81383">
    <property type="entry name" value="F-box domain"/>
    <property type="match status" value="1"/>
</dbReference>
<dbReference type="AlphaFoldDB" id="A0A5B7C0Z0"/>
<evidence type="ECO:0000313" key="3">
    <source>
        <dbReference type="EMBL" id="MPA74535.1"/>
    </source>
</evidence>
<dbReference type="InterPro" id="IPR005174">
    <property type="entry name" value="KIB1-4_b-propeller"/>
</dbReference>
<name>A0A5B7C0Z0_DAVIN</name>
<proteinExistence type="predicted"/>
<evidence type="ECO:0000259" key="2">
    <source>
        <dbReference type="Pfam" id="PF03478"/>
    </source>
</evidence>
<dbReference type="InterPro" id="IPR001810">
    <property type="entry name" value="F-box_dom"/>
</dbReference>
<dbReference type="EMBL" id="GHES01043976">
    <property type="protein sequence ID" value="MPA74535.1"/>
    <property type="molecule type" value="Transcribed_RNA"/>
</dbReference>
<dbReference type="Gene3D" id="1.20.1280.50">
    <property type="match status" value="1"/>
</dbReference>